<dbReference type="PANTHER" id="PTHR30151">
    <property type="entry name" value="ALKANE SULFONATE ABC TRANSPORTER-RELATED, MEMBRANE SUBUNIT"/>
    <property type="match status" value="1"/>
</dbReference>
<accession>A0A1I3VBB8</accession>
<dbReference type="EMBL" id="FORY01000014">
    <property type="protein sequence ID" value="SFJ92754.1"/>
    <property type="molecule type" value="Genomic_DNA"/>
</dbReference>
<sequence length="175" mass="18624">MTISGAINILSSPKNWAIFIATMRRALIGFTLSACIGGFTGLIAGYSPATMRLARALLTVILGVPPIAWLVLALIWFGATDGMVIIAILVGAVPLVFGASRLRRFWSVGFRQILAHLFPALLLGLPSMSKAAVMIEVLSFVSGIGNELAKARQYMDETQALAWMAGLVLYGSAIT</sequence>
<dbReference type="GO" id="GO:0005886">
    <property type="term" value="C:plasma membrane"/>
    <property type="evidence" value="ECO:0007669"/>
    <property type="project" value="UniProtKB-SubCell"/>
</dbReference>
<evidence type="ECO:0000256" key="7">
    <source>
        <dbReference type="SAM" id="Phobius"/>
    </source>
</evidence>
<keyword evidence="4 7" id="KW-0812">Transmembrane</keyword>
<keyword evidence="3" id="KW-1003">Cell membrane</keyword>
<keyword evidence="2" id="KW-0813">Transport</keyword>
<protein>
    <submittedName>
        <fullName evidence="9">NitT/TauT family transport system permease protein</fullName>
    </submittedName>
</protein>
<evidence type="ECO:0000313" key="9">
    <source>
        <dbReference type="EMBL" id="SFJ92754.1"/>
    </source>
</evidence>
<dbReference type="Proteomes" id="UP000183299">
    <property type="component" value="Unassembled WGS sequence"/>
</dbReference>
<dbReference type="PANTHER" id="PTHR30151:SF0">
    <property type="entry name" value="ABC TRANSPORTER PERMEASE PROTEIN MJ0413-RELATED"/>
    <property type="match status" value="1"/>
</dbReference>
<dbReference type="STRING" id="576117.SAMN04488138_11472"/>
<reference evidence="9 10" key="1">
    <citation type="submission" date="2016-10" db="EMBL/GenBank/DDBJ databases">
        <authorList>
            <person name="de Groot N.N."/>
        </authorList>
    </citation>
    <scope>NUCLEOTIDE SEQUENCE [LARGE SCALE GENOMIC DNA]</scope>
    <source>
        <strain evidence="9 10">CGMCC 1.8891</strain>
    </source>
</reference>
<keyword evidence="10" id="KW-1185">Reference proteome</keyword>
<evidence type="ECO:0000256" key="5">
    <source>
        <dbReference type="ARBA" id="ARBA00022989"/>
    </source>
</evidence>
<evidence type="ECO:0000256" key="3">
    <source>
        <dbReference type="ARBA" id="ARBA00022475"/>
    </source>
</evidence>
<dbReference type="Gene3D" id="1.10.3720.10">
    <property type="entry name" value="MetI-like"/>
    <property type="match status" value="1"/>
</dbReference>
<evidence type="ECO:0000256" key="4">
    <source>
        <dbReference type="ARBA" id="ARBA00022692"/>
    </source>
</evidence>
<dbReference type="SUPFAM" id="SSF161098">
    <property type="entry name" value="MetI-like"/>
    <property type="match status" value="1"/>
</dbReference>
<feature type="domain" description="ABC transmembrane type-1" evidence="8">
    <location>
        <begin position="96"/>
        <end position="169"/>
    </location>
</feature>
<evidence type="ECO:0000256" key="6">
    <source>
        <dbReference type="ARBA" id="ARBA00023136"/>
    </source>
</evidence>
<evidence type="ECO:0000256" key="1">
    <source>
        <dbReference type="ARBA" id="ARBA00004651"/>
    </source>
</evidence>
<dbReference type="Pfam" id="PF00528">
    <property type="entry name" value="BPD_transp_1"/>
    <property type="match status" value="1"/>
</dbReference>
<evidence type="ECO:0000313" key="10">
    <source>
        <dbReference type="Proteomes" id="UP000183299"/>
    </source>
</evidence>
<organism evidence="9 10">
    <name type="scientific">Celeribacter halophilus</name>
    <dbReference type="NCBI Taxonomy" id="576117"/>
    <lineage>
        <taxon>Bacteria</taxon>
        <taxon>Pseudomonadati</taxon>
        <taxon>Pseudomonadota</taxon>
        <taxon>Alphaproteobacteria</taxon>
        <taxon>Rhodobacterales</taxon>
        <taxon>Roseobacteraceae</taxon>
        <taxon>Celeribacter</taxon>
    </lineage>
</organism>
<keyword evidence="6 7" id="KW-0472">Membrane</keyword>
<feature type="transmembrane region" description="Helical" evidence="7">
    <location>
        <begin position="83"/>
        <end position="102"/>
    </location>
</feature>
<comment type="subcellular location">
    <subcellularLocation>
        <location evidence="1">Cell membrane</location>
        <topology evidence="1">Multi-pass membrane protein</topology>
    </subcellularLocation>
</comment>
<feature type="transmembrane region" description="Helical" evidence="7">
    <location>
        <begin position="56"/>
        <end position="77"/>
    </location>
</feature>
<gene>
    <name evidence="9" type="ORF">SAMN04488138_11472</name>
</gene>
<dbReference type="GO" id="GO:0055085">
    <property type="term" value="P:transmembrane transport"/>
    <property type="evidence" value="ECO:0007669"/>
    <property type="project" value="InterPro"/>
</dbReference>
<proteinExistence type="predicted"/>
<feature type="transmembrane region" description="Helical" evidence="7">
    <location>
        <begin position="114"/>
        <end position="135"/>
    </location>
</feature>
<name>A0A1I3VBB8_9RHOB</name>
<dbReference type="InterPro" id="IPR035906">
    <property type="entry name" value="MetI-like_sf"/>
</dbReference>
<evidence type="ECO:0000256" key="2">
    <source>
        <dbReference type="ARBA" id="ARBA00022448"/>
    </source>
</evidence>
<keyword evidence="5 7" id="KW-1133">Transmembrane helix</keyword>
<feature type="transmembrane region" description="Helical" evidence="7">
    <location>
        <begin position="26"/>
        <end position="44"/>
    </location>
</feature>
<evidence type="ECO:0000259" key="8">
    <source>
        <dbReference type="Pfam" id="PF00528"/>
    </source>
</evidence>
<dbReference type="AlphaFoldDB" id="A0A1I3VBB8"/>
<dbReference type="InterPro" id="IPR000515">
    <property type="entry name" value="MetI-like"/>
</dbReference>